<dbReference type="Gene3D" id="1.20.1290.10">
    <property type="entry name" value="AhpD-like"/>
    <property type="match status" value="1"/>
</dbReference>
<reference evidence="1 2" key="1">
    <citation type="journal article" date="2019" name="Emerg. Microbes Infect.">
        <title>Comprehensive subspecies identification of 175 nontuberculous mycobacteria species based on 7547 genomic profiles.</title>
        <authorList>
            <person name="Matsumoto Y."/>
            <person name="Kinjo T."/>
            <person name="Motooka D."/>
            <person name="Nabeya D."/>
            <person name="Jung N."/>
            <person name="Uechi K."/>
            <person name="Horii T."/>
            <person name="Iida T."/>
            <person name="Fujita J."/>
            <person name="Nakamura S."/>
        </authorList>
    </citation>
    <scope>NUCLEOTIDE SEQUENCE [LARGE SCALE GENOMIC DNA]</scope>
    <source>
        <strain evidence="1 2">JCM 15657</strain>
    </source>
</reference>
<dbReference type="Proteomes" id="UP000466396">
    <property type="component" value="Chromosome"/>
</dbReference>
<keyword evidence="2" id="KW-1185">Reference proteome</keyword>
<gene>
    <name evidence="1" type="ORF">MLAC_23750</name>
</gene>
<dbReference type="SUPFAM" id="SSF69118">
    <property type="entry name" value="AhpD-like"/>
    <property type="match status" value="1"/>
</dbReference>
<proteinExistence type="predicted"/>
<name>A0A7I7NMX5_9MYCO</name>
<dbReference type="AlphaFoldDB" id="A0A7I7NMX5"/>
<accession>A0A7I7NMX5</accession>
<dbReference type="EMBL" id="AP022581">
    <property type="protein sequence ID" value="BBX97081.1"/>
    <property type="molecule type" value="Genomic_DNA"/>
</dbReference>
<organism evidence="1 2">
    <name type="scientific">Mycobacterium lacus</name>
    <dbReference type="NCBI Taxonomy" id="169765"/>
    <lineage>
        <taxon>Bacteria</taxon>
        <taxon>Bacillati</taxon>
        <taxon>Actinomycetota</taxon>
        <taxon>Actinomycetes</taxon>
        <taxon>Mycobacteriales</taxon>
        <taxon>Mycobacteriaceae</taxon>
        <taxon>Mycobacterium</taxon>
    </lineage>
</organism>
<sequence>MGRLGDPDVDAVAADTGLPHVVGQPGDLACKECRQRFGARRHLCRSARESTPPTPGLRHIERFESSALSDDRAKAAPRYTDALIWSPAHLVANDVAEVRTRFSEAEVIELSLGADAPRVEHGTERYLIGADGKTVFS</sequence>
<evidence type="ECO:0000313" key="2">
    <source>
        <dbReference type="Proteomes" id="UP000466396"/>
    </source>
</evidence>
<dbReference type="InterPro" id="IPR029032">
    <property type="entry name" value="AhpD-like"/>
</dbReference>
<protein>
    <submittedName>
        <fullName evidence="1">Uncharacterized protein</fullName>
    </submittedName>
</protein>
<dbReference type="KEGG" id="mlj:MLAC_23750"/>
<evidence type="ECO:0000313" key="1">
    <source>
        <dbReference type="EMBL" id="BBX97081.1"/>
    </source>
</evidence>